<accession>A0A6P8BEB8</accession>
<dbReference type="Proteomes" id="UP000515153">
    <property type="component" value="Unplaced"/>
</dbReference>
<evidence type="ECO:0000313" key="1">
    <source>
        <dbReference type="Proteomes" id="UP000515153"/>
    </source>
</evidence>
<organism evidence="1 2">
    <name type="scientific">Pyricularia grisea</name>
    <name type="common">Crabgrass-specific blast fungus</name>
    <name type="synonym">Magnaporthe grisea</name>
    <dbReference type="NCBI Taxonomy" id="148305"/>
    <lineage>
        <taxon>Eukaryota</taxon>
        <taxon>Fungi</taxon>
        <taxon>Dikarya</taxon>
        <taxon>Ascomycota</taxon>
        <taxon>Pezizomycotina</taxon>
        <taxon>Sordariomycetes</taxon>
        <taxon>Sordariomycetidae</taxon>
        <taxon>Magnaporthales</taxon>
        <taxon>Pyriculariaceae</taxon>
        <taxon>Pyricularia</taxon>
    </lineage>
</organism>
<reference evidence="2" key="1">
    <citation type="journal article" date="2019" name="Mol. Biol. Evol.">
        <title>Blast fungal genomes show frequent chromosomal changes, gene gains and losses, and effector gene turnover.</title>
        <authorList>
            <person name="Gomez Luciano L.B."/>
            <person name="Jason Tsai I."/>
            <person name="Chuma I."/>
            <person name="Tosa Y."/>
            <person name="Chen Y.H."/>
            <person name="Li J.Y."/>
            <person name="Li M.Y."/>
            <person name="Jade Lu M.Y."/>
            <person name="Nakayashiki H."/>
            <person name="Li W.H."/>
        </authorList>
    </citation>
    <scope>NUCLEOTIDE SEQUENCE</scope>
    <source>
        <strain evidence="2">NI907</strain>
    </source>
</reference>
<dbReference type="GeneID" id="41958452"/>
<reference evidence="2" key="2">
    <citation type="submission" date="2019-10" db="EMBL/GenBank/DDBJ databases">
        <authorList>
            <consortium name="NCBI Genome Project"/>
        </authorList>
    </citation>
    <scope>NUCLEOTIDE SEQUENCE</scope>
    <source>
        <strain evidence="2">NI907</strain>
    </source>
</reference>
<gene>
    <name evidence="2" type="ORF">PgNI_03488</name>
</gene>
<dbReference type="KEGG" id="pgri:PgNI_03488"/>
<protein>
    <submittedName>
        <fullName evidence="2">Uncharacterized protein</fullName>
    </submittedName>
</protein>
<proteinExistence type="predicted"/>
<name>A0A6P8BEB8_PYRGI</name>
<dbReference type="RefSeq" id="XP_030985399.1">
    <property type="nucleotide sequence ID" value="XM_031123542.1"/>
</dbReference>
<sequence length="64" mass="7135">MHNPLNLLHLWPNKAKRPVFGSRKPSAPLAPGTLVPIMFKISIFKMGRQNVYSICGIDYPTLSA</sequence>
<dbReference type="AlphaFoldDB" id="A0A6P8BEB8"/>
<evidence type="ECO:0000313" key="2">
    <source>
        <dbReference type="RefSeq" id="XP_030985399.1"/>
    </source>
</evidence>
<keyword evidence="1" id="KW-1185">Reference proteome</keyword>
<reference evidence="2" key="3">
    <citation type="submission" date="2025-08" db="UniProtKB">
        <authorList>
            <consortium name="RefSeq"/>
        </authorList>
    </citation>
    <scope>IDENTIFICATION</scope>
    <source>
        <strain evidence="2">NI907</strain>
    </source>
</reference>